<comment type="similarity">
    <text evidence="4">Belongs to the arginase family.</text>
</comment>
<sequence>MFHAALSILTPTLITASPRCLARHMSSLPRGGVGVVGAPFNKGQRREGVSKGPQVIRETGVLEHLTSLGLDVRDYGDVNDDNTGPDLHLGPDGERHHTTVLEYNRRLSSAVTRVVKEGRVCVTLGGDHSIAIGSVHGHSAANPDHQVVVLWVDAHADLNTGAISMSGNMHGMPVAHHLHAMDKQINKLPDGWPKPCLLLPLPLLSLYSVIEG</sequence>
<dbReference type="PANTHER" id="PTHR43782:SF3">
    <property type="entry name" value="ARGINASE"/>
    <property type="match status" value="1"/>
</dbReference>
<protein>
    <submittedName>
        <fullName evidence="6">Arginase-2, mitochondrial</fullName>
    </submittedName>
</protein>
<dbReference type="EMBL" id="JACEEZ010022002">
    <property type="protein sequence ID" value="KAG0712895.1"/>
    <property type="molecule type" value="Genomic_DNA"/>
</dbReference>
<keyword evidence="2" id="KW-0378">Hydrolase</keyword>
<keyword evidence="1" id="KW-0479">Metal-binding</keyword>
<dbReference type="GO" id="GO:0004053">
    <property type="term" value="F:arginase activity"/>
    <property type="evidence" value="ECO:0007669"/>
    <property type="project" value="TreeGrafter"/>
</dbReference>
<evidence type="ECO:0000256" key="4">
    <source>
        <dbReference type="PROSITE-ProRule" id="PRU00742"/>
    </source>
</evidence>
<dbReference type="SUPFAM" id="SSF52768">
    <property type="entry name" value="Arginase/deacetylase"/>
    <property type="match status" value="1"/>
</dbReference>
<dbReference type="AlphaFoldDB" id="A0A8J4Y093"/>
<evidence type="ECO:0000256" key="1">
    <source>
        <dbReference type="ARBA" id="ARBA00022723"/>
    </source>
</evidence>
<feature type="chain" id="PRO_5035185913" evidence="5">
    <location>
        <begin position="17"/>
        <end position="212"/>
    </location>
</feature>
<dbReference type="PANTHER" id="PTHR43782">
    <property type="entry name" value="ARGINASE"/>
    <property type="match status" value="1"/>
</dbReference>
<dbReference type="Gene3D" id="3.40.800.10">
    <property type="entry name" value="Ureohydrolase domain"/>
    <property type="match status" value="1"/>
</dbReference>
<accession>A0A8J4Y093</accession>
<reference evidence="6" key="1">
    <citation type="submission" date="2020-07" db="EMBL/GenBank/DDBJ databases">
        <title>The High-quality genome of the commercially important snow crab, Chionoecetes opilio.</title>
        <authorList>
            <person name="Jeong J.-H."/>
            <person name="Ryu S."/>
        </authorList>
    </citation>
    <scope>NUCLEOTIDE SEQUENCE</scope>
    <source>
        <strain evidence="6">MADBK_172401_WGS</strain>
        <tissue evidence="6">Digestive gland</tissue>
    </source>
</reference>
<keyword evidence="5" id="KW-0732">Signal</keyword>
<gene>
    <name evidence="6" type="primary">ARG2</name>
    <name evidence="6" type="ORF">GWK47_017406</name>
</gene>
<name>A0A8J4Y093_CHIOP</name>
<dbReference type="InterPro" id="IPR006035">
    <property type="entry name" value="Ureohydrolase"/>
</dbReference>
<evidence type="ECO:0000256" key="3">
    <source>
        <dbReference type="ARBA" id="ARBA00023211"/>
    </source>
</evidence>
<feature type="signal peptide" evidence="5">
    <location>
        <begin position="1"/>
        <end position="16"/>
    </location>
</feature>
<evidence type="ECO:0000256" key="5">
    <source>
        <dbReference type="SAM" id="SignalP"/>
    </source>
</evidence>
<evidence type="ECO:0000313" key="7">
    <source>
        <dbReference type="Proteomes" id="UP000770661"/>
    </source>
</evidence>
<dbReference type="PROSITE" id="PS51409">
    <property type="entry name" value="ARGINASE_2"/>
    <property type="match status" value="1"/>
</dbReference>
<dbReference type="GO" id="GO:0005829">
    <property type="term" value="C:cytosol"/>
    <property type="evidence" value="ECO:0007669"/>
    <property type="project" value="TreeGrafter"/>
</dbReference>
<dbReference type="Proteomes" id="UP000770661">
    <property type="component" value="Unassembled WGS sequence"/>
</dbReference>
<proteinExistence type="inferred from homology"/>
<dbReference type="GO" id="GO:0005634">
    <property type="term" value="C:nucleus"/>
    <property type="evidence" value="ECO:0007669"/>
    <property type="project" value="TreeGrafter"/>
</dbReference>
<evidence type="ECO:0000313" key="6">
    <source>
        <dbReference type="EMBL" id="KAG0712895.1"/>
    </source>
</evidence>
<dbReference type="InterPro" id="IPR023696">
    <property type="entry name" value="Ureohydrolase_dom_sf"/>
</dbReference>
<dbReference type="PRINTS" id="PR00116">
    <property type="entry name" value="ARGINASE"/>
</dbReference>
<evidence type="ECO:0000256" key="2">
    <source>
        <dbReference type="ARBA" id="ARBA00022801"/>
    </source>
</evidence>
<keyword evidence="7" id="KW-1185">Reference proteome</keyword>
<dbReference type="Pfam" id="PF00491">
    <property type="entry name" value="Arginase"/>
    <property type="match status" value="1"/>
</dbReference>
<dbReference type="GO" id="GO:0030145">
    <property type="term" value="F:manganese ion binding"/>
    <property type="evidence" value="ECO:0007669"/>
    <property type="project" value="TreeGrafter"/>
</dbReference>
<organism evidence="6 7">
    <name type="scientific">Chionoecetes opilio</name>
    <name type="common">Atlantic snow crab</name>
    <name type="synonym">Cancer opilio</name>
    <dbReference type="NCBI Taxonomy" id="41210"/>
    <lineage>
        <taxon>Eukaryota</taxon>
        <taxon>Metazoa</taxon>
        <taxon>Ecdysozoa</taxon>
        <taxon>Arthropoda</taxon>
        <taxon>Crustacea</taxon>
        <taxon>Multicrustacea</taxon>
        <taxon>Malacostraca</taxon>
        <taxon>Eumalacostraca</taxon>
        <taxon>Eucarida</taxon>
        <taxon>Decapoda</taxon>
        <taxon>Pleocyemata</taxon>
        <taxon>Brachyura</taxon>
        <taxon>Eubrachyura</taxon>
        <taxon>Majoidea</taxon>
        <taxon>Majidae</taxon>
        <taxon>Chionoecetes</taxon>
    </lineage>
</organism>
<keyword evidence="3" id="KW-0464">Manganese</keyword>
<dbReference type="OrthoDB" id="9992747at2759"/>
<comment type="caution">
    <text evidence="6">The sequence shown here is derived from an EMBL/GenBank/DDBJ whole genome shotgun (WGS) entry which is preliminary data.</text>
</comment>